<dbReference type="EMBL" id="JAQNWR010000005">
    <property type="protein sequence ID" value="MDC2408133.1"/>
    <property type="molecule type" value="Genomic_DNA"/>
</dbReference>
<keyword evidence="1" id="KW-0732">Signal</keyword>
<feature type="signal peptide" evidence="1">
    <location>
        <begin position="1"/>
        <end position="21"/>
    </location>
</feature>
<reference evidence="2 6" key="2">
    <citation type="journal article" date="2019" name="Nat. Med.">
        <title>A library of human gut bacterial isolates paired with longitudinal multiomics data enables mechanistic microbiome research.</title>
        <authorList>
            <person name="Poyet M."/>
            <person name="Groussin M."/>
            <person name="Gibbons S.M."/>
            <person name="Avila-Pacheco J."/>
            <person name="Jiang X."/>
            <person name="Kearney S.M."/>
            <person name="Perrotta A.R."/>
            <person name="Berdy B."/>
            <person name="Zhao S."/>
            <person name="Lieberman T.D."/>
            <person name="Swanson P.K."/>
            <person name="Smith M."/>
            <person name="Roesemann S."/>
            <person name="Alexander J.E."/>
            <person name="Rich S.A."/>
            <person name="Livny J."/>
            <person name="Vlamakis H."/>
            <person name="Clish C."/>
            <person name="Bullock K."/>
            <person name="Deik A."/>
            <person name="Scott J."/>
            <person name="Pierce K.A."/>
            <person name="Xavier R.J."/>
            <person name="Alm E.J."/>
        </authorList>
    </citation>
    <scope>NUCLEOTIDE SEQUENCE [LARGE SCALE GENOMIC DNA]</scope>
    <source>
        <strain evidence="2 6">BIOML-A183</strain>
    </source>
</reference>
<dbReference type="RefSeq" id="WP_004299353.1">
    <property type="nucleotide sequence ID" value="NZ_BAABYJ010000001.1"/>
</dbReference>
<evidence type="ECO:0000313" key="4">
    <source>
        <dbReference type="EMBL" id="RGS86349.1"/>
    </source>
</evidence>
<evidence type="ECO:0008006" key="7">
    <source>
        <dbReference type="Google" id="ProtNLM"/>
    </source>
</evidence>
<accession>A0A395VZR4</accession>
<dbReference type="AlphaFoldDB" id="A0A395VZR4"/>
<dbReference type="Proteomes" id="UP000460135">
    <property type="component" value="Unassembled WGS sequence"/>
</dbReference>
<evidence type="ECO:0000256" key="1">
    <source>
        <dbReference type="SAM" id="SignalP"/>
    </source>
</evidence>
<dbReference type="Proteomes" id="UP001214017">
    <property type="component" value="Unassembled WGS sequence"/>
</dbReference>
<evidence type="ECO:0000313" key="5">
    <source>
        <dbReference type="Proteomes" id="UP000266492"/>
    </source>
</evidence>
<name>A0A395VZR4_BACOV</name>
<reference evidence="3" key="3">
    <citation type="submission" date="2022-10" db="EMBL/GenBank/DDBJ databases">
        <title>Human gut microbiome strain richness.</title>
        <authorList>
            <person name="Chen-Liaw A."/>
        </authorList>
    </citation>
    <scope>NUCLEOTIDE SEQUENCE</scope>
    <source>
        <strain evidence="3">F7_m1001271B151109d0_201107</strain>
    </source>
</reference>
<feature type="chain" id="PRO_5042705250" description="Lipoprotein" evidence="1">
    <location>
        <begin position="22"/>
        <end position="155"/>
    </location>
</feature>
<evidence type="ECO:0000313" key="3">
    <source>
        <dbReference type="EMBL" id="MDC2408133.1"/>
    </source>
</evidence>
<comment type="caution">
    <text evidence="4">The sequence shown here is derived from an EMBL/GenBank/DDBJ whole genome shotgun (WGS) entry which is preliminary data.</text>
</comment>
<protein>
    <recommendedName>
        <fullName evidence="7">Lipoprotein</fullName>
    </recommendedName>
</protein>
<dbReference type="EMBL" id="VWLX01000005">
    <property type="protein sequence ID" value="KAA3806315.1"/>
    <property type="molecule type" value="Genomic_DNA"/>
</dbReference>
<dbReference type="Proteomes" id="UP000266492">
    <property type="component" value="Unassembled WGS sequence"/>
</dbReference>
<gene>
    <name evidence="4" type="ORF">DWX70_04835</name>
    <name evidence="2" type="ORF">F3F51_07380</name>
    <name evidence="3" type="ORF">PO240_09645</name>
</gene>
<proteinExistence type="predicted"/>
<dbReference type="GeneID" id="69481559"/>
<evidence type="ECO:0000313" key="6">
    <source>
        <dbReference type="Proteomes" id="UP000460135"/>
    </source>
</evidence>
<evidence type="ECO:0000313" key="2">
    <source>
        <dbReference type="EMBL" id="KAA3806315.1"/>
    </source>
</evidence>
<dbReference type="EMBL" id="QRVZ01000003">
    <property type="protein sequence ID" value="RGS86349.1"/>
    <property type="molecule type" value="Genomic_DNA"/>
</dbReference>
<dbReference type="KEGG" id="boa:Bovatus_02209"/>
<organism evidence="4 5">
    <name type="scientific">Bacteroides ovatus</name>
    <dbReference type="NCBI Taxonomy" id="28116"/>
    <lineage>
        <taxon>Bacteria</taxon>
        <taxon>Pseudomonadati</taxon>
        <taxon>Bacteroidota</taxon>
        <taxon>Bacteroidia</taxon>
        <taxon>Bacteroidales</taxon>
        <taxon>Bacteroidaceae</taxon>
        <taxon>Bacteroides</taxon>
    </lineage>
</organism>
<sequence>MKNIVKLLLVAVCIISCSIQSKQETPKKVYETTWMELTKTDSGYVVYNYPDLEDDNFKTPQKIVLKGDSIIWITYSEMPIIDTCNSVQELADEEYFFPVGNHYKFEWSDKEKHIAKWTIYYGDERILSNRLYIDSVYNTYPVIDYKWFDDKVNNN</sequence>
<reference evidence="4 5" key="1">
    <citation type="submission" date="2018-08" db="EMBL/GenBank/DDBJ databases">
        <title>A genome reference for cultivated species of the human gut microbiota.</title>
        <authorList>
            <person name="Zou Y."/>
            <person name="Xue W."/>
            <person name="Luo G."/>
        </authorList>
    </citation>
    <scope>NUCLEOTIDE SEQUENCE [LARGE SCALE GENOMIC DNA]</scope>
    <source>
        <strain evidence="4 5">AF20-9LB</strain>
    </source>
</reference>